<sequence length="475" mass="53502">MATTYILSFLALTVANVVAAEQQVLPNVLGNGVVNRLESSDVPRVLALANRHDLDVWHASDSNVDIYLPPGGPSLPDELKKLTRTSWIVPAAQPEPLVRVSTEWNVSTVVNSTFHDNYHPIEEVKDFMKQLVAVYPSTTQLTNFGQTAEGRELLALTISSGVYNLQEVDEVEEEIVEEDFQGKKKKKTKHSRKKTRPPLRVTEKLGVVIIGAQHAREWIGSSTALYLAHTLSLHRNDSQSLSKLLDHFDFHFIPIPNPDGYDYTWKTDRYWYKNRQALGPHAKCLGLDMNRNWGYKWRSSVALAETSGNNSDIQSSETPNPCSQFYPGVRPFESSEVNDIANWITTLPNLAAFVELRSYGQMLSSPYSYSCKRLAKDAEDQIEAAIGASQALHSVHGTEFKVGSLCSTLYPAHGNMLDWMYKREGIKYSYVAHLRDTGTHGFTLPPKWIRPTGEETSRLVDYLSRFIAKQAKREF</sequence>
<evidence type="ECO:0000256" key="14">
    <source>
        <dbReference type="ARBA" id="ARBA00026187"/>
    </source>
</evidence>
<dbReference type="GO" id="GO:0008270">
    <property type="term" value="F:zinc ion binding"/>
    <property type="evidence" value="ECO:0007669"/>
    <property type="project" value="InterPro"/>
</dbReference>
<evidence type="ECO:0000313" key="20">
    <source>
        <dbReference type="Proteomes" id="UP000807306"/>
    </source>
</evidence>
<evidence type="ECO:0000256" key="11">
    <source>
        <dbReference type="ARBA" id="ARBA00023049"/>
    </source>
</evidence>
<feature type="chain" id="PRO_5040177708" description="Inactive metallocarboxypeptidase ECM14" evidence="17">
    <location>
        <begin position="20"/>
        <end position="475"/>
    </location>
</feature>
<keyword evidence="20" id="KW-1185">Reference proteome</keyword>
<keyword evidence="7" id="KW-0479">Metal-binding</keyword>
<evidence type="ECO:0000256" key="2">
    <source>
        <dbReference type="ARBA" id="ARBA00004613"/>
    </source>
</evidence>
<evidence type="ECO:0000256" key="12">
    <source>
        <dbReference type="ARBA" id="ARBA00023157"/>
    </source>
</evidence>
<dbReference type="Gene3D" id="3.40.630.10">
    <property type="entry name" value="Zn peptidases"/>
    <property type="match status" value="1"/>
</dbReference>
<reference evidence="19" key="1">
    <citation type="submission" date="2020-11" db="EMBL/GenBank/DDBJ databases">
        <authorList>
            <consortium name="DOE Joint Genome Institute"/>
            <person name="Ahrendt S."/>
            <person name="Riley R."/>
            <person name="Andreopoulos W."/>
            <person name="Labutti K."/>
            <person name="Pangilinan J."/>
            <person name="Ruiz-Duenas F.J."/>
            <person name="Barrasa J.M."/>
            <person name="Sanchez-Garcia M."/>
            <person name="Camarero S."/>
            <person name="Miyauchi S."/>
            <person name="Serrano A."/>
            <person name="Linde D."/>
            <person name="Babiker R."/>
            <person name="Drula E."/>
            <person name="Ayuso-Fernandez I."/>
            <person name="Pacheco R."/>
            <person name="Padilla G."/>
            <person name="Ferreira P."/>
            <person name="Barriuso J."/>
            <person name="Kellner H."/>
            <person name="Castanera R."/>
            <person name="Alfaro M."/>
            <person name="Ramirez L."/>
            <person name="Pisabarro A.G."/>
            <person name="Kuo A."/>
            <person name="Tritt A."/>
            <person name="Lipzen A."/>
            <person name="He G."/>
            <person name="Yan M."/>
            <person name="Ng V."/>
            <person name="Cullen D."/>
            <person name="Martin F."/>
            <person name="Rosso M.-N."/>
            <person name="Henrissat B."/>
            <person name="Hibbett D."/>
            <person name="Martinez A.T."/>
            <person name="Grigoriev I.V."/>
        </authorList>
    </citation>
    <scope>NUCLEOTIDE SEQUENCE</scope>
    <source>
        <strain evidence="19">CBS 506.95</strain>
    </source>
</reference>
<evidence type="ECO:0000256" key="15">
    <source>
        <dbReference type="ARBA" id="ARBA00026213"/>
    </source>
</evidence>
<evidence type="ECO:0000259" key="18">
    <source>
        <dbReference type="PROSITE" id="PS52035"/>
    </source>
</evidence>
<dbReference type="PANTHER" id="PTHR11705:SF147">
    <property type="entry name" value="INACTIVE METALLOCARBOXYPEPTIDASE ECM14"/>
    <property type="match status" value="1"/>
</dbReference>
<evidence type="ECO:0000256" key="9">
    <source>
        <dbReference type="ARBA" id="ARBA00022801"/>
    </source>
</evidence>
<dbReference type="SUPFAM" id="SSF53187">
    <property type="entry name" value="Zn-dependent exopeptidases"/>
    <property type="match status" value="1"/>
</dbReference>
<evidence type="ECO:0000256" key="1">
    <source>
        <dbReference type="ARBA" id="ARBA00001947"/>
    </source>
</evidence>
<keyword evidence="12" id="KW-1015">Disulfide bond</keyword>
<evidence type="ECO:0000256" key="7">
    <source>
        <dbReference type="ARBA" id="ARBA00022723"/>
    </source>
</evidence>
<dbReference type="SMART" id="SM00631">
    <property type="entry name" value="Zn_pept"/>
    <property type="match status" value="1"/>
</dbReference>
<dbReference type="GO" id="GO:0005615">
    <property type="term" value="C:extracellular space"/>
    <property type="evidence" value="ECO:0007669"/>
    <property type="project" value="TreeGrafter"/>
</dbReference>
<evidence type="ECO:0000256" key="10">
    <source>
        <dbReference type="ARBA" id="ARBA00022833"/>
    </source>
</evidence>
<comment type="caution">
    <text evidence="19">The sequence shown here is derived from an EMBL/GenBank/DDBJ whole genome shotgun (WGS) entry which is preliminary data.</text>
</comment>
<dbReference type="GO" id="GO:0004181">
    <property type="term" value="F:metallocarboxypeptidase activity"/>
    <property type="evidence" value="ECO:0007669"/>
    <property type="project" value="InterPro"/>
</dbReference>
<dbReference type="PRINTS" id="PR00765">
    <property type="entry name" value="CRBOXYPTASEA"/>
</dbReference>
<proteinExistence type="inferred from homology"/>
<evidence type="ECO:0000256" key="8">
    <source>
        <dbReference type="ARBA" id="ARBA00022729"/>
    </source>
</evidence>
<feature type="domain" description="Peptidase M14" evidence="18">
    <location>
        <begin position="117"/>
        <end position="467"/>
    </location>
</feature>
<keyword evidence="10" id="KW-0862">Zinc</keyword>
<dbReference type="GO" id="GO:0006508">
    <property type="term" value="P:proteolysis"/>
    <property type="evidence" value="ECO:0007669"/>
    <property type="project" value="UniProtKB-KW"/>
</dbReference>
<dbReference type="PANTHER" id="PTHR11705">
    <property type="entry name" value="PROTEASE FAMILY M14 CARBOXYPEPTIDASE A,B"/>
    <property type="match status" value="1"/>
</dbReference>
<evidence type="ECO:0000256" key="3">
    <source>
        <dbReference type="ARBA" id="ARBA00005988"/>
    </source>
</evidence>
<dbReference type="PROSITE" id="PS52035">
    <property type="entry name" value="PEPTIDASE_M14"/>
    <property type="match status" value="1"/>
</dbReference>
<evidence type="ECO:0000256" key="4">
    <source>
        <dbReference type="ARBA" id="ARBA00022525"/>
    </source>
</evidence>
<dbReference type="FunFam" id="3.40.630.10:FF:000084">
    <property type="entry name" value="Carboxypeptidase B2"/>
    <property type="match status" value="1"/>
</dbReference>
<name>A0A9P6ELW9_9AGAR</name>
<protein>
    <recommendedName>
        <fullName evidence="14">Inactive metallocarboxypeptidase ECM14</fullName>
    </recommendedName>
    <alternativeName>
        <fullName evidence="15">Inactive metallocarboxypeptidase ecm14</fullName>
    </alternativeName>
</protein>
<dbReference type="CDD" id="cd03860">
    <property type="entry name" value="M14_CP_A-B_like"/>
    <property type="match status" value="1"/>
</dbReference>
<dbReference type="OrthoDB" id="3626597at2759"/>
<evidence type="ECO:0000313" key="19">
    <source>
        <dbReference type="EMBL" id="KAF9531472.1"/>
    </source>
</evidence>
<evidence type="ECO:0000256" key="17">
    <source>
        <dbReference type="SAM" id="SignalP"/>
    </source>
</evidence>
<keyword evidence="9" id="KW-0378">Hydrolase</keyword>
<accession>A0A9P6ELW9</accession>
<evidence type="ECO:0000256" key="6">
    <source>
        <dbReference type="ARBA" id="ARBA00022670"/>
    </source>
</evidence>
<keyword evidence="4" id="KW-0964">Secreted</keyword>
<keyword evidence="11" id="KW-0482">Metalloprotease</keyword>
<keyword evidence="5" id="KW-0121">Carboxypeptidase</keyword>
<evidence type="ECO:0000256" key="16">
    <source>
        <dbReference type="PROSITE-ProRule" id="PRU01379"/>
    </source>
</evidence>
<dbReference type="Pfam" id="PF00246">
    <property type="entry name" value="Peptidase_M14"/>
    <property type="match status" value="1"/>
</dbReference>
<comment type="function">
    <text evidence="13">Inactive carboxypeptidase that may play a role in cell wall organization and biogenesis.</text>
</comment>
<dbReference type="InterPro" id="IPR000834">
    <property type="entry name" value="Peptidase_M14"/>
</dbReference>
<comment type="cofactor">
    <cofactor evidence="1">
        <name>Zn(2+)</name>
        <dbReference type="ChEBI" id="CHEBI:29105"/>
    </cofactor>
</comment>
<comment type="caution">
    <text evidence="16">Lacks conserved residue(s) required for the propagation of feature annotation.</text>
</comment>
<organism evidence="19 20">
    <name type="scientific">Crepidotus variabilis</name>
    <dbReference type="NCBI Taxonomy" id="179855"/>
    <lineage>
        <taxon>Eukaryota</taxon>
        <taxon>Fungi</taxon>
        <taxon>Dikarya</taxon>
        <taxon>Basidiomycota</taxon>
        <taxon>Agaricomycotina</taxon>
        <taxon>Agaricomycetes</taxon>
        <taxon>Agaricomycetidae</taxon>
        <taxon>Agaricales</taxon>
        <taxon>Agaricineae</taxon>
        <taxon>Crepidotaceae</taxon>
        <taxon>Crepidotus</taxon>
    </lineage>
</organism>
<keyword evidence="8 17" id="KW-0732">Signal</keyword>
<dbReference type="Proteomes" id="UP000807306">
    <property type="component" value="Unassembled WGS sequence"/>
</dbReference>
<keyword evidence="6" id="KW-0645">Protease</keyword>
<dbReference type="AlphaFoldDB" id="A0A9P6ELW9"/>
<dbReference type="EMBL" id="MU157835">
    <property type="protein sequence ID" value="KAF9531472.1"/>
    <property type="molecule type" value="Genomic_DNA"/>
</dbReference>
<comment type="subcellular location">
    <subcellularLocation>
        <location evidence="2">Secreted</location>
    </subcellularLocation>
</comment>
<feature type="signal peptide" evidence="17">
    <location>
        <begin position="1"/>
        <end position="19"/>
    </location>
</feature>
<comment type="similarity">
    <text evidence="3 16">Belongs to the peptidase M14 family.</text>
</comment>
<evidence type="ECO:0000256" key="5">
    <source>
        <dbReference type="ARBA" id="ARBA00022645"/>
    </source>
</evidence>
<gene>
    <name evidence="19" type="ORF">CPB83DRAFT_849072</name>
</gene>
<evidence type="ECO:0000256" key="13">
    <source>
        <dbReference type="ARBA" id="ARBA00025210"/>
    </source>
</evidence>